<sequence>MADVPESAGSSPSGSRKTRPQRQSAKPEPSQIEEARPDVSKVPHSVRDAIHDAPTDQYVVGNKSAEFIYATEGVLGYKPFVKDLYTEPTFVGLVADNIRNSITRVLISEIRDRLERKRDVAPSDVREWSDEWASIMADSIMIVIYQKLRNIHKVLAHHSSRFSAKVNVSGDLEIPLPYAYCIQELGHVRIADLTKEMFVVPTYPEGVGFGTSALIDWSHAKHNRVVRSMKDIDISFAAVDVRKIKGSTWWLYQQIQIGGSVRLVCPLPEVNFREGGAVLHSLFLTGEAQVIANEIADISTIAGSTYGIMFQNPPPGIQYCTFRALCSEDLTQWQP</sequence>
<reference evidence="2" key="1">
    <citation type="submission" date="2022-11" db="EMBL/GenBank/DDBJ databases">
        <authorList>
            <person name="Mifsud CO J."/>
            <person name="Holmes C E."/>
            <person name="Gallagher V R."/>
            <person name="Geoghegan L J."/>
        </authorList>
    </citation>
    <scope>NUCLEOTIDE SEQUENCE</scope>
</reference>
<name>A0A9C7LLQ5_9VIRU</name>
<dbReference type="EMBL" id="OX380485">
    <property type="protein sequence ID" value="CAI5384002.1"/>
    <property type="molecule type" value="Genomic_RNA"/>
</dbReference>
<organism evidence="2">
    <name type="scientific">Yunnan larch deltapartitivirus</name>
    <dbReference type="NCBI Taxonomy" id="2933093"/>
    <lineage>
        <taxon>Viruses</taxon>
        <taxon>Riboviria</taxon>
        <taxon>Orthornavirae</taxon>
        <taxon>Pisuviricota</taxon>
        <taxon>Duplopiviricetes</taxon>
        <taxon>Durnavirales</taxon>
        <taxon>Partitiviridae</taxon>
        <taxon>Deltapartitivirus</taxon>
    </lineage>
</organism>
<keyword evidence="2" id="KW-0167">Capsid protein</keyword>
<evidence type="ECO:0000313" key="2">
    <source>
        <dbReference type="EMBL" id="CAI5384002.1"/>
    </source>
</evidence>
<gene>
    <name evidence="2" type="primary">putative coat protein</name>
</gene>
<protein>
    <submittedName>
        <fullName evidence="2">Coat protein</fullName>
    </submittedName>
</protein>
<keyword evidence="2" id="KW-0946">Virion</keyword>
<feature type="compositionally biased region" description="Basic and acidic residues" evidence="1">
    <location>
        <begin position="33"/>
        <end position="43"/>
    </location>
</feature>
<evidence type="ECO:0000256" key="1">
    <source>
        <dbReference type="SAM" id="MobiDB-lite"/>
    </source>
</evidence>
<proteinExistence type="predicted"/>
<accession>A0A9C7LLQ5</accession>
<feature type="region of interest" description="Disordered" evidence="1">
    <location>
        <begin position="1"/>
        <end position="43"/>
    </location>
</feature>
<dbReference type="GO" id="GO:0019028">
    <property type="term" value="C:viral capsid"/>
    <property type="evidence" value="ECO:0007669"/>
    <property type="project" value="UniProtKB-KW"/>
</dbReference>